<keyword evidence="3" id="KW-1185">Reference proteome</keyword>
<accession>H2J6K1</accession>
<dbReference type="HOGENOM" id="CLU_2666812_0_0_0"/>
<name>H2J6K1_MARPK</name>
<dbReference type="STRING" id="443254.Marpi_0756"/>
<dbReference type="AlphaFoldDB" id="H2J6K1"/>
<keyword evidence="1" id="KW-0472">Membrane</keyword>
<feature type="transmembrane region" description="Helical" evidence="1">
    <location>
        <begin position="46"/>
        <end position="65"/>
    </location>
</feature>
<gene>
    <name evidence="2" type="ordered locus">Marpi_0756</name>
</gene>
<evidence type="ECO:0000313" key="2">
    <source>
        <dbReference type="EMBL" id="AEX85186.1"/>
    </source>
</evidence>
<dbReference type="Proteomes" id="UP000007161">
    <property type="component" value="Chromosome"/>
</dbReference>
<feature type="transmembrane region" description="Helical" evidence="1">
    <location>
        <begin position="7"/>
        <end position="40"/>
    </location>
</feature>
<reference evidence="3" key="2">
    <citation type="submission" date="2012-01" db="EMBL/GenBank/DDBJ databases">
        <title>Complete sequence of chromosome of Marinitoga piezophila KA3.</title>
        <authorList>
            <person name="Lucas S."/>
            <person name="Han J."/>
            <person name="Lapidus A."/>
            <person name="Cheng J.-F."/>
            <person name="Goodwin L."/>
            <person name="Pitluck S."/>
            <person name="Peters L."/>
            <person name="Mikhailova N."/>
            <person name="Teshima H."/>
            <person name="Detter J.C."/>
            <person name="Han C."/>
            <person name="Tapia R."/>
            <person name="Land M."/>
            <person name="Hauser L."/>
            <person name="Kyrpides N."/>
            <person name="Ivanova N."/>
            <person name="Pagani I."/>
            <person name="Jebbar M."/>
            <person name="Vannier P."/>
            <person name="Oger P."/>
            <person name="Cario A."/>
            <person name="Bartlett D."/>
            <person name="Noll K.M."/>
            <person name="Woyke T."/>
        </authorList>
    </citation>
    <scope>NUCLEOTIDE SEQUENCE [LARGE SCALE GENOMIC DNA]</scope>
    <source>
        <strain evidence="3">DSM 14283 / JCM 11233 / KA3</strain>
    </source>
</reference>
<proteinExistence type="predicted"/>
<evidence type="ECO:0000256" key="1">
    <source>
        <dbReference type="SAM" id="Phobius"/>
    </source>
</evidence>
<reference evidence="2 3" key="1">
    <citation type="journal article" date="2012" name="J. Bacteriol.">
        <title>Complete Genome Sequence of the Thermophilic, Piezophilic, Heterotrophic Bacterium Marinitoga piezophila KA3.</title>
        <authorList>
            <person name="Lucas S."/>
            <person name="Han J."/>
            <person name="Lapidus A."/>
            <person name="Cheng J.F."/>
            <person name="Goodwin L.A."/>
            <person name="Pitluck S."/>
            <person name="Peters L."/>
            <person name="Mikhailova N."/>
            <person name="Teshima H."/>
            <person name="Detter J.C."/>
            <person name="Han C."/>
            <person name="Tapia R."/>
            <person name="Land M."/>
            <person name="Hauser L."/>
            <person name="Kyrpides N.C."/>
            <person name="Ivanova N."/>
            <person name="Pagani I."/>
            <person name="Vannier P."/>
            <person name="Oger P."/>
            <person name="Bartlett D.H."/>
            <person name="Noll K.M."/>
            <person name="Woyke T."/>
            <person name="Jebbar M."/>
        </authorList>
    </citation>
    <scope>NUCLEOTIDE SEQUENCE [LARGE SCALE GENOMIC DNA]</scope>
    <source>
        <strain evidence="3">DSM 14283 / JCM 11233 / KA3</strain>
    </source>
</reference>
<keyword evidence="1" id="KW-1133">Transmembrane helix</keyword>
<evidence type="ECO:0000313" key="3">
    <source>
        <dbReference type="Proteomes" id="UP000007161"/>
    </source>
</evidence>
<dbReference type="RefSeq" id="WP_014296258.1">
    <property type="nucleotide sequence ID" value="NC_016751.1"/>
</dbReference>
<protein>
    <submittedName>
        <fullName evidence="2">Uncharacterized protein</fullName>
    </submittedName>
</protein>
<sequence>MRLLWVVIALVISLIGVFFATIPILPIIIEALAVIAFSMVFEKGKWLYLALFFIMILLIITNFMPPFEFMLILKK</sequence>
<dbReference type="KEGG" id="mpz:Marpi_0756"/>
<dbReference type="EMBL" id="CP003257">
    <property type="protein sequence ID" value="AEX85186.1"/>
    <property type="molecule type" value="Genomic_DNA"/>
</dbReference>
<organism evidence="2 3">
    <name type="scientific">Marinitoga piezophila (strain DSM 14283 / JCM 11233 / KA3)</name>
    <dbReference type="NCBI Taxonomy" id="443254"/>
    <lineage>
        <taxon>Bacteria</taxon>
        <taxon>Thermotogati</taxon>
        <taxon>Thermotogota</taxon>
        <taxon>Thermotogae</taxon>
        <taxon>Petrotogales</taxon>
        <taxon>Petrotogaceae</taxon>
        <taxon>Marinitoga</taxon>
    </lineage>
</organism>
<keyword evidence="1" id="KW-0812">Transmembrane</keyword>